<comment type="caution">
    <text evidence="1">The sequence shown here is derived from an EMBL/GenBank/DDBJ whole genome shotgun (WGS) entry which is preliminary data.</text>
</comment>
<dbReference type="EMBL" id="DRNB01000255">
    <property type="protein sequence ID" value="HHJ64643.1"/>
    <property type="molecule type" value="Genomic_DNA"/>
</dbReference>
<protein>
    <submittedName>
        <fullName evidence="1">Uncharacterized protein</fullName>
    </submittedName>
</protein>
<accession>A0A7C5LA30</accession>
<reference evidence="1" key="1">
    <citation type="journal article" date="2020" name="mSystems">
        <title>Genome- and Community-Level Interaction Insights into Carbon Utilization and Element Cycling Functions of Hydrothermarchaeota in Hydrothermal Sediment.</title>
        <authorList>
            <person name="Zhou Z."/>
            <person name="Liu Y."/>
            <person name="Xu W."/>
            <person name="Pan J."/>
            <person name="Luo Z.H."/>
            <person name="Li M."/>
        </authorList>
    </citation>
    <scope>NUCLEOTIDE SEQUENCE [LARGE SCALE GENOMIC DNA]</scope>
    <source>
        <strain evidence="1">HyVt-501</strain>
    </source>
</reference>
<proteinExistence type="predicted"/>
<evidence type="ECO:0000313" key="1">
    <source>
        <dbReference type="EMBL" id="HHJ64643.1"/>
    </source>
</evidence>
<organism evidence="1">
    <name type="scientific">Aquifex aeolicus</name>
    <dbReference type="NCBI Taxonomy" id="63363"/>
    <lineage>
        <taxon>Bacteria</taxon>
        <taxon>Pseudomonadati</taxon>
        <taxon>Aquificota</taxon>
        <taxon>Aquificia</taxon>
        <taxon>Aquificales</taxon>
        <taxon>Aquificaceae</taxon>
        <taxon>Aquifex</taxon>
    </lineage>
</organism>
<gene>
    <name evidence="1" type="ORF">ENJ61_07010</name>
</gene>
<name>A0A7C5LA30_AQUAO</name>
<sequence length="92" mass="10495">MAVNVADPIDRDRLEEALRRRGWRETSFNGRRAFARDGDRWMWVALPLEEGVSFLSLPSEDRSDIHSEGVRALLEEVAEIGKEVGFSLPLKL</sequence>
<dbReference type="Proteomes" id="UP000885792">
    <property type="component" value="Unassembled WGS sequence"/>
</dbReference>
<dbReference type="AlphaFoldDB" id="A0A7C5LA30"/>